<reference evidence="1 2" key="1">
    <citation type="submission" date="2021-05" db="EMBL/GenBank/DDBJ databases">
        <authorList>
            <person name="Kumar R."/>
            <person name="Kumar A."/>
            <person name="Mukhia S."/>
        </authorList>
    </citation>
    <scope>NUCLEOTIDE SEQUENCE [LARGE SCALE GENOMIC DNA]</scope>
    <source>
        <strain evidence="1 2">ERMR7:08</strain>
    </source>
</reference>
<sequence length="65" mass="7048">MERVQQNPADIPQGGSPDNVAIADELLSRLGDIGDLPLEDRAAAYAQLHDELRTHLEGGDSELRP</sequence>
<evidence type="ECO:0000313" key="2">
    <source>
        <dbReference type="Proteomes" id="UP001212421"/>
    </source>
</evidence>
<accession>A0ABY7NGL4</accession>
<proteinExistence type="predicted"/>
<keyword evidence="2" id="KW-1185">Reference proteome</keyword>
<gene>
    <name evidence="1" type="ORF">KIV56_16870</name>
</gene>
<evidence type="ECO:0000313" key="1">
    <source>
        <dbReference type="EMBL" id="WBM81645.1"/>
    </source>
</evidence>
<dbReference type="Proteomes" id="UP001212421">
    <property type="component" value="Chromosome"/>
</dbReference>
<name>A0ABY7NGL4_9MICO</name>
<protein>
    <submittedName>
        <fullName evidence="1">Uncharacterized protein</fullName>
    </submittedName>
</protein>
<dbReference type="RefSeq" id="WP_348648418.1">
    <property type="nucleotide sequence ID" value="NZ_CP075584.1"/>
</dbReference>
<dbReference type="EMBL" id="CP075584">
    <property type="protein sequence ID" value="WBM81645.1"/>
    <property type="molecule type" value="Genomic_DNA"/>
</dbReference>
<organism evidence="1 2">
    <name type="scientific">Cryobacterium breve</name>
    <dbReference type="NCBI Taxonomy" id="1259258"/>
    <lineage>
        <taxon>Bacteria</taxon>
        <taxon>Bacillati</taxon>
        <taxon>Actinomycetota</taxon>
        <taxon>Actinomycetes</taxon>
        <taxon>Micrococcales</taxon>
        <taxon>Microbacteriaceae</taxon>
        <taxon>Cryobacterium</taxon>
    </lineage>
</organism>